<dbReference type="PANTHER" id="PTHR10773:SF19">
    <property type="match status" value="1"/>
</dbReference>
<evidence type="ECO:0008006" key="4">
    <source>
        <dbReference type="Google" id="ProtNLM"/>
    </source>
</evidence>
<dbReference type="InParanoid" id="A0A5N4B4E8"/>
<sequence>MNLDSPVDDSDEDPHYNPILDEKKRKGPPEYFKEYDFNIVSRKKPSKRSKFIVYKDYSQPFPDEEEFEFKGLTNEEITKALEQLTVPGSNLQVSQPSLDNDNENLEPLSAITNSNKRKRQLKLFPPCDTKCRKKCSEKLPSDHRKTIFQYFEKLDYGKRQLFFDKYIRKMDIKYRRVDAETNKRFSVSYNLPIISFLSSVNSPSCNQSDSSIEPSLLSGNMLSVCKTMFIHTLGYKTDGSVTSFLKRTSNDLPCLEDKRGKTRATQMKDISKENYTMVKKHIDSYHPQVSHYNISHAPNRRYLSSDITIHQMHKDYLTKYKRLSYETYRKVFEKENIGFTTPSQDDCAICSVYKNHSHDAEKTQNRSDTNQTEVSTPNDDVVPNELNEQHCSTCVTYETHKRRYTSARKFYTEDSTQTWGDDFELYAVDMQKVLLLPKMTIKDAFFVSRLSVFHETFANLKPKGKNKCVLWHEAIKARNAPEVVSAYYNVLIRMESTTKHIIFWADNCTAQNKNWTLFTGCLIFVNEEWGPETITFKYFEPGHSFMKADAIHGQIGKKWNKTAELLDFEDLENLIKSSNKLNEIISLRAEDFKEFENGCMSRKKGSLMPKLNDLKVAQFRKGSKKLFYKYELEDENFSDTTFLHPKFKLKLPRASLGAFPRGLKSEKKDAIMKTLVPHMGVRKQIFWNNLLSSQDLQDLGKSVATIEATECV</sequence>
<reference evidence="2 3" key="1">
    <citation type="journal article" date="2018" name="Elife">
        <title>Firefly genomes illuminate parallel origins of bioluminescence in beetles.</title>
        <authorList>
            <person name="Fallon T.R."/>
            <person name="Lower S.E."/>
            <person name="Chang C.H."/>
            <person name="Bessho-Uehara M."/>
            <person name="Martin G.J."/>
            <person name="Bewick A.J."/>
            <person name="Behringer M."/>
            <person name="Debat H.J."/>
            <person name="Wong I."/>
            <person name="Day J.C."/>
            <person name="Suvorov A."/>
            <person name="Silva C.J."/>
            <person name="Stanger-Hall K.F."/>
            <person name="Hall D.W."/>
            <person name="Schmitz R.J."/>
            <person name="Nelson D.R."/>
            <person name="Lewis S.M."/>
            <person name="Shigenobu S."/>
            <person name="Bybee S.M."/>
            <person name="Larracuente A.M."/>
            <person name="Oba Y."/>
            <person name="Weng J.K."/>
        </authorList>
    </citation>
    <scope>NUCLEOTIDE SEQUENCE [LARGE SCALE GENOMIC DNA]</scope>
    <source>
        <strain evidence="2">1611_PpyrPB1</strain>
        <tissue evidence="2">Whole body</tissue>
    </source>
</reference>
<feature type="region of interest" description="Disordered" evidence="1">
    <location>
        <begin position="1"/>
        <end position="28"/>
    </location>
</feature>
<dbReference type="Proteomes" id="UP000327044">
    <property type="component" value="Unassembled WGS sequence"/>
</dbReference>
<keyword evidence="3" id="KW-1185">Reference proteome</keyword>
<accession>A0A5N4B4E8</accession>
<dbReference type="EMBL" id="VVIM01000001">
    <property type="protein sequence ID" value="KAB0804408.1"/>
    <property type="molecule type" value="Genomic_DNA"/>
</dbReference>
<organism evidence="2 3">
    <name type="scientific">Photinus pyralis</name>
    <name type="common">Common eastern firefly</name>
    <name type="synonym">Lampyris pyralis</name>
    <dbReference type="NCBI Taxonomy" id="7054"/>
    <lineage>
        <taxon>Eukaryota</taxon>
        <taxon>Metazoa</taxon>
        <taxon>Ecdysozoa</taxon>
        <taxon>Arthropoda</taxon>
        <taxon>Hexapoda</taxon>
        <taxon>Insecta</taxon>
        <taxon>Pterygota</taxon>
        <taxon>Neoptera</taxon>
        <taxon>Endopterygota</taxon>
        <taxon>Coleoptera</taxon>
        <taxon>Polyphaga</taxon>
        <taxon>Elateriformia</taxon>
        <taxon>Elateroidea</taxon>
        <taxon>Lampyridae</taxon>
        <taxon>Lampyrinae</taxon>
        <taxon>Photinus</taxon>
    </lineage>
</organism>
<evidence type="ECO:0000313" key="3">
    <source>
        <dbReference type="Proteomes" id="UP000327044"/>
    </source>
</evidence>
<gene>
    <name evidence="2" type="ORF">PPYR_01378</name>
</gene>
<dbReference type="PANTHER" id="PTHR10773">
    <property type="entry name" value="DNA-DIRECTED RNA POLYMERASES I, II, AND III SUBUNIT RPABC2"/>
    <property type="match status" value="1"/>
</dbReference>
<feature type="compositionally biased region" description="Acidic residues" evidence="1">
    <location>
        <begin position="1"/>
        <end position="12"/>
    </location>
</feature>
<dbReference type="AlphaFoldDB" id="A0A5N4B4E8"/>
<name>A0A5N4B4E8_PHOPY</name>
<evidence type="ECO:0000313" key="2">
    <source>
        <dbReference type="EMBL" id="KAB0804408.1"/>
    </source>
</evidence>
<comment type="caution">
    <text evidence="2">The sequence shown here is derived from an EMBL/GenBank/DDBJ whole genome shotgun (WGS) entry which is preliminary data.</text>
</comment>
<feature type="compositionally biased region" description="Polar residues" evidence="1">
    <location>
        <begin position="366"/>
        <end position="378"/>
    </location>
</feature>
<protein>
    <recommendedName>
        <fullName evidence="4">PiggyBac transposable element-derived protein domain-containing protein</fullName>
    </recommendedName>
</protein>
<proteinExistence type="predicted"/>
<feature type="region of interest" description="Disordered" evidence="1">
    <location>
        <begin position="358"/>
        <end position="383"/>
    </location>
</feature>
<evidence type="ECO:0000256" key="1">
    <source>
        <dbReference type="SAM" id="MobiDB-lite"/>
    </source>
</evidence>